<dbReference type="InterPro" id="IPR011344">
    <property type="entry name" value="ssDNA-bd"/>
</dbReference>
<keyword evidence="1 2" id="KW-0238">DNA-binding</keyword>
<dbReference type="InterPro" id="IPR000424">
    <property type="entry name" value="Primosome_PriB/ssb"/>
</dbReference>
<evidence type="ECO:0000313" key="6">
    <source>
        <dbReference type="Proteomes" id="UP000019365"/>
    </source>
</evidence>
<comment type="caution">
    <text evidence="2">Lacks conserved residue(s) required for the propagation of feature annotation.</text>
</comment>
<gene>
    <name evidence="5" type="ORF">RF007C_01410</name>
</gene>
<dbReference type="GO" id="GO:0006260">
    <property type="term" value="P:DNA replication"/>
    <property type="evidence" value="ECO:0007669"/>
    <property type="project" value="InterPro"/>
</dbReference>
<feature type="compositionally biased region" description="Gly residues" evidence="4">
    <location>
        <begin position="110"/>
        <end position="125"/>
    </location>
</feature>
<protein>
    <recommendedName>
        <fullName evidence="2 3">Single-stranded DNA-binding protein</fullName>
        <shortName evidence="2">SSB</shortName>
    </recommendedName>
</protein>
<dbReference type="EMBL" id="ATAX01000033">
    <property type="protein sequence ID" value="EWM52608.1"/>
    <property type="molecule type" value="Genomic_DNA"/>
</dbReference>
<dbReference type="GO" id="GO:0003697">
    <property type="term" value="F:single-stranded DNA binding"/>
    <property type="evidence" value="ECO:0007669"/>
    <property type="project" value="UniProtKB-UniRule"/>
</dbReference>
<proteinExistence type="inferred from homology"/>
<reference evidence="5 6" key="1">
    <citation type="journal article" date="2014" name="PLoS ONE">
        <title>Rumen cellulosomics: divergent fiber-degrading strategies revealed by comparative genome-wide analysis of six ruminococcal strains.</title>
        <authorList>
            <person name="Dassa B."/>
            <person name="Borovok I."/>
            <person name="Ruimy-Israeli V."/>
            <person name="Lamed R."/>
            <person name="Flint H.J."/>
            <person name="Duncan S.H."/>
            <person name="Henrissat B."/>
            <person name="Coutinho P."/>
            <person name="Morrison M."/>
            <person name="Mosoni P."/>
            <person name="Yeoman C.J."/>
            <person name="White B.A."/>
            <person name="Bayer E.A."/>
        </authorList>
    </citation>
    <scope>NUCLEOTIDE SEQUENCE [LARGE SCALE GENOMIC DNA]</scope>
    <source>
        <strain evidence="5 6">007c</strain>
    </source>
</reference>
<accession>W7UFD3</accession>
<comment type="caution">
    <text evidence="5">The sequence shown here is derived from an EMBL/GenBank/DDBJ whole genome shotgun (WGS) entry which is preliminary data.</text>
</comment>
<dbReference type="Gene3D" id="2.40.50.140">
    <property type="entry name" value="Nucleic acid-binding proteins"/>
    <property type="match status" value="1"/>
</dbReference>
<dbReference type="CDD" id="cd04496">
    <property type="entry name" value="SSB_OBF"/>
    <property type="match status" value="1"/>
</dbReference>
<dbReference type="PANTHER" id="PTHR10302">
    <property type="entry name" value="SINGLE-STRANDED DNA-BINDING PROTEIN"/>
    <property type="match status" value="1"/>
</dbReference>
<dbReference type="HAMAP" id="MF_00984">
    <property type="entry name" value="SSB"/>
    <property type="match status" value="1"/>
</dbReference>
<organism evidence="5 6">
    <name type="scientific">Ruminococcus flavefaciens 007c</name>
    <dbReference type="NCBI Taxonomy" id="1341157"/>
    <lineage>
        <taxon>Bacteria</taxon>
        <taxon>Bacillati</taxon>
        <taxon>Bacillota</taxon>
        <taxon>Clostridia</taxon>
        <taxon>Eubacteriales</taxon>
        <taxon>Oscillospiraceae</taxon>
        <taxon>Ruminococcus</taxon>
    </lineage>
</organism>
<evidence type="ECO:0000256" key="3">
    <source>
        <dbReference type="PIRNR" id="PIRNR002070"/>
    </source>
</evidence>
<evidence type="ECO:0000256" key="2">
    <source>
        <dbReference type="HAMAP-Rule" id="MF_00984"/>
    </source>
</evidence>
<comment type="subunit">
    <text evidence="2">Homotetramer.</text>
</comment>
<dbReference type="SUPFAM" id="SSF50249">
    <property type="entry name" value="Nucleic acid-binding proteins"/>
    <property type="match status" value="1"/>
</dbReference>
<dbReference type="InterPro" id="IPR012340">
    <property type="entry name" value="NA-bd_OB-fold"/>
</dbReference>
<dbReference type="PATRIC" id="fig|1341157.4.peg.2752"/>
<evidence type="ECO:0000313" key="5">
    <source>
        <dbReference type="EMBL" id="EWM52608.1"/>
    </source>
</evidence>
<dbReference type="OrthoDB" id="9809878at2"/>
<keyword evidence="6" id="KW-1185">Reference proteome</keyword>
<dbReference type="AlphaFoldDB" id="W7UFD3"/>
<dbReference type="PANTHER" id="PTHR10302:SF27">
    <property type="entry name" value="SINGLE-STRANDED DNA-BINDING PROTEIN"/>
    <property type="match status" value="1"/>
</dbReference>
<dbReference type="PIRSF" id="PIRSF002070">
    <property type="entry name" value="SSB"/>
    <property type="match status" value="1"/>
</dbReference>
<sequence>MNKVILVGRLTSDPELRQTQSGVASCRFTVACDRKFADKNTGERQADFISCTAWRQTAEFITRYFNKGKLICIEGTLRNNNYQDKNHPEITHYTMDVLVDNVEFVGGKGESGGNGGGYQNNGGYGAPQNNYNNNYSAPPQQAAPQQPAAGNDSMSYGNLSDFEEILSDGDVPF</sequence>
<dbReference type="Pfam" id="PF00436">
    <property type="entry name" value="SSB"/>
    <property type="match status" value="1"/>
</dbReference>
<dbReference type="NCBIfam" id="TIGR00621">
    <property type="entry name" value="ssb"/>
    <property type="match status" value="1"/>
</dbReference>
<dbReference type="Proteomes" id="UP000019365">
    <property type="component" value="Unassembled WGS sequence"/>
</dbReference>
<evidence type="ECO:0000256" key="4">
    <source>
        <dbReference type="SAM" id="MobiDB-lite"/>
    </source>
</evidence>
<evidence type="ECO:0000256" key="1">
    <source>
        <dbReference type="ARBA" id="ARBA00023125"/>
    </source>
</evidence>
<name>W7UFD3_RUMFL</name>
<dbReference type="RefSeq" id="WP_019680930.1">
    <property type="nucleotide sequence ID" value="NZ_ATAX01000033.1"/>
</dbReference>
<dbReference type="eggNOG" id="COG0629">
    <property type="taxonomic scope" value="Bacteria"/>
</dbReference>
<feature type="region of interest" description="Disordered" evidence="4">
    <location>
        <begin position="110"/>
        <end position="173"/>
    </location>
</feature>
<dbReference type="PROSITE" id="PS50935">
    <property type="entry name" value="SSB"/>
    <property type="match status" value="1"/>
</dbReference>
<feature type="compositionally biased region" description="Low complexity" evidence="4">
    <location>
        <begin position="126"/>
        <end position="149"/>
    </location>
</feature>
<dbReference type="GO" id="GO:0009295">
    <property type="term" value="C:nucleoid"/>
    <property type="evidence" value="ECO:0007669"/>
    <property type="project" value="TreeGrafter"/>
</dbReference>